<dbReference type="Gene3D" id="3.90.180.10">
    <property type="entry name" value="Medium-chain alcohol dehydrogenases, catalytic domain"/>
    <property type="match status" value="1"/>
</dbReference>
<comment type="similarity">
    <text evidence="2 7">Belongs to the zinc-containing alcohol dehydrogenase family.</text>
</comment>
<dbReference type="GO" id="GO:0008270">
    <property type="term" value="F:zinc ion binding"/>
    <property type="evidence" value="ECO:0007669"/>
    <property type="project" value="InterPro"/>
</dbReference>
<proteinExistence type="inferred from homology"/>
<protein>
    <recommendedName>
        <fullName evidence="3">alcohol dehydrogenase</fullName>
        <ecNumber evidence="3">1.1.1.1</ecNumber>
    </recommendedName>
</protein>
<dbReference type="InterPro" id="IPR002328">
    <property type="entry name" value="ADH_Zn_CS"/>
</dbReference>
<dbReference type="SMART" id="SM00829">
    <property type="entry name" value="PKS_ER"/>
    <property type="match status" value="1"/>
</dbReference>
<dbReference type="AlphaFoldDB" id="A0A3D9ZX63"/>
<dbReference type="Pfam" id="PF08240">
    <property type="entry name" value="ADH_N"/>
    <property type="match status" value="1"/>
</dbReference>
<dbReference type="Pfam" id="PF00107">
    <property type="entry name" value="ADH_zinc_N"/>
    <property type="match status" value="1"/>
</dbReference>
<dbReference type="PANTHER" id="PTHR42940">
    <property type="entry name" value="ALCOHOL DEHYDROGENASE 1-RELATED"/>
    <property type="match status" value="1"/>
</dbReference>
<dbReference type="GO" id="GO:0005737">
    <property type="term" value="C:cytoplasm"/>
    <property type="evidence" value="ECO:0007669"/>
    <property type="project" value="TreeGrafter"/>
</dbReference>
<evidence type="ECO:0000259" key="8">
    <source>
        <dbReference type="SMART" id="SM00829"/>
    </source>
</evidence>
<evidence type="ECO:0000256" key="1">
    <source>
        <dbReference type="ARBA" id="ARBA00001947"/>
    </source>
</evidence>
<gene>
    <name evidence="9" type="ORF">DFJ67_7887</name>
</gene>
<dbReference type="GO" id="GO:0004022">
    <property type="term" value="F:alcohol dehydrogenase (NAD+) activity"/>
    <property type="evidence" value="ECO:0007669"/>
    <property type="project" value="UniProtKB-EC"/>
</dbReference>
<sequence length="340" mass="34791">MALMQTAIATGVNEPLAFAEREVPEPGLGEVLVKITACGVCYTDLDVLRGHWPHARFPNIPGHEITGVVAATGPGVAWPPVGTPVGAQILGDSCGHCDYCVRGEQILCLRKRFTGIDFDGGYAEYAVLKAGFVSPLPDALDPVGAAPLMCAGLTAFNGLRQAGIRPTSRVAVIGGSGTLGTLAIRYAVAMGARVAAVGRSNRGEAAAREVGAERFIATQNADPADALKAWEGGADIILNAAPSTAAASAAFGGLAPDGTLVLCGYSPEPLSLATDPLVLNRLHALGNPSGSPHNARETLAFSAAHGILPDFTPIGLRDANAALDAMAHGQSSKRSIITFA</sequence>
<evidence type="ECO:0000313" key="10">
    <source>
        <dbReference type="Proteomes" id="UP000256913"/>
    </source>
</evidence>
<dbReference type="EC" id="1.1.1.1" evidence="3"/>
<keyword evidence="4 7" id="KW-0479">Metal-binding</keyword>
<keyword evidence="6" id="KW-0560">Oxidoreductase</keyword>
<dbReference type="PROSITE" id="PS00059">
    <property type="entry name" value="ADH_ZINC"/>
    <property type="match status" value="1"/>
</dbReference>
<dbReference type="SUPFAM" id="SSF51735">
    <property type="entry name" value="NAD(P)-binding Rossmann-fold domains"/>
    <property type="match status" value="1"/>
</dbReference>
<keyword evidence="10" id="KW-1185">Reference proteome</keyword>
<dbReference type="EMBL" id="QUMQ01000001">
    <property type="protein sequence ID" value="REG01798.1"/>
    <property type="molecule type" value="Genomic_DNA"/>
</dbReference>
<dbReference type="InterPro" id="IPR013154">
    <property type="entry name" value="ADH-like_N"/>
</dbReference>
<evidence type="ECO:0000256" key="2">
    <source>
        <dbReference type="ARBA" id="ARBA00008072"/>
    </source>
</evidence>
<accession>A0A3D9ZX63</accession>
<keyword evidence="5 7" id="KW-0862">Zinc</keyword>
<evidence type="ECO:0000256" key="5">
    <source>
        <dbReference type="ARBA" id="ARBA00022833"/>
    </source>
</evidence>
<dbReference type="InterPro" id="IPR011032">
    <property type="entry name" value="GroES-like_sf"/>
</dbReference>
<dbReference type="SUPFAM" id="SSF50129">
    <property type="entry name" value="GroES-like"/>
    <property type="match status" value="1"/>
</dbReference>
<feature type="domain" description="Enoyl reductase (ER)" evidence="8">
    <location>
        <begin position="11"/>
        <end position="337"/>
    </location>
</feature>
<organism evidence="9 10">
    <name type="scientific">Asanoa ferruginea</name>
    <dbReference type="NCBI Taxonomy" id="53367"/>
    <lineage>
        <taxon>Bacteria</taxon>
        <taxon>Bacillati</taxon>
        <taxon>Actinomycetota</taxon>
        <taxon>Actinomycetes</taxon>
        <taxon>Micromonosporales</taxon>
        <taxon>Micromonosporaceae</taxon>
        <taxon>Asanoa</taxon>
    </lineage>
</organism>
<evidence type="ECO:0000256" key="3">
    <source>
        <dbReference type="ARBA" id="ARBA00013190"/>
    </source>
</evidence>
<comment type="cofactor">
    <cofactor evidence="1 7">
        <name>Zn(2+)</name>
        <dbReference type="ChEBI" id="CHEBI:29105"/>
    </cofactor>
</comment>
<comment type="caution">
    <text evidence="9">The sequence shown here is derived from an EMBL/GenBank/DDBJ whole genome shotgun (WGS) entry which is preliminary data.</text>
</comment>
<dbReference type="InterPro" id="IPR013149">
    <property type="entry name" value="ADH-like_C"/>
</dbReference>
<evidence type="ECO:0000256" key="6">
    <source>
        <dbReference type="ARBA" id="ARBA00023002"/>
    </source>
</evidence>
<evidence type="ECO:0000256" key="7">
    <source>
        <dbReference type="RuleBase" id="RU361277"/>
    </source>
</evidence>
<dbReference type="Proteomes" id="UP000256913">
    <property type="component" value="Unassembled WGS sequence"/>
</dbReference>
<reference evidence="9 10" key="1">
    <citation type="submission" date="2018-08" db="EMBL/GenBank/DDBJ databases">
        <title>Sequencing the genomes of 1000 actinobacteria strains.</title>
        <authorList>
            <person name="Klenk H.-P."/>
        </authorList>
    </citation>
    <scope>NUCLEOTIDE SEQUENCE [LARGE SCALE GENOMIC DNA]</scope>
    <source>
        <strain evidence="9 10">DSM 44099</strain>
    </source>
</reference>
<dbReference type="Gene3D" id="3.40.50.720">
    <property type="entry name" value="NAD(P)-binding Rossmann-like Domain"/>
    <property type="match status" value="1"/>
</dbReference>
<name>A0A3D9ZX63_9ACTN</name>
<evidence type="ECO:0000313" key="9">
    <source>
        <dbReference type="EMBL" id="REG01798.1"/>
    </source>
</evidence>
<dbReference type="PANTHER" id="PTHR42940:SF7">
    <property type="entry name" value="ALCOHOL DEHYDROGENASE-LIKE N-TERMINAL DOMAIN-CONTAINING PROTEIN"/>
    <property type="match status" value="1"/>
</dbReference>
<dbReference type="InterPro" id="IPR020843">
    <property type="entry name" value="ER"/>
</dbReference>
<dbReference type="InterPro" id="IPR036291">
    <property type="entry name" value="NAD(P)-bd_dom_sf"/>
</dbReference>
<evidence type="ECO:0000256" key="4">
    <source>
        <dbReference type="ARBA" id="ARBA00022723"/>
    </source>
</evidence>